<comment type="pathway">
    <text evidence="2 11">Cofactor biosynthesis; NAD(+) biosynthesis; deamido-NAD(+) from nicotinate D-ribonucleotide: step 1/1.</text>
</comment>
<evidence type="ECO:0000313" key="14">
    <source>
        <dbReference type="Proteomes" id="UP000705867"/>
    </source>
</evidence>
<gene>
    <name evidence="11 13" type="primary">nadD</name>
    <name evidence="13" type="ORF">K8I29_06055</name>
</gene>
<evidence type="ECO:0000256" key="4">
    <source>
        <dbReference type="ARBA" id="ARBA00022642"/>
    </source>
</evidence>
<comment type="similarity">
    <text evidence="3 11">Belongs to the NadD family.</text>
</comment>
<dbReference type="InterPro" id="IPR005248">
    <property type="entry name" value="NadD/NMNAT"/>
</dbReference>
<dbReference type="GO" id="GO:0005524">
    <property type="term" value="F:ATP binding"/>
    <property type="evidence" value="ECO:0007669"/>
    <property type="project" value="UniProtKB-KW"/>
</dbReference>
<keyword evidence="4 11" id="KW-0662">Pyridine nucleotide biosynthesis</keyword>
<evidence type="ECO:0000256" key="9">
    <source>
        <dbReference type="ARBA" id="ARBA00023027"/>
    </source>
</evidence>
<keyword evidence="8 11" id="KW-0067">ATP-binding</keyword>
<accession>A0A953JDI7</accession>
<dbReference type="AlphaFoldDB" id="A0A953JDI7"/>
<dbReference type="Gene3D" id="3.40.50.620">
    <property type="entry name" value="HUPs"/>
    <property type="match status" value="1"/>
</dbReference>
<dbReference type="EC" id="2.7.7.18" evidence="11"/>
<evidence type="ECO:0000256" key="7">
    <source>
        <dbReference type="ARBA" id="ARBA00022741"/>
    </source>
</evidence>
<dbReference type="NCBIfam" id="TIGR00125">
    <property type="entry name" value="cyt_tran_rel"/>
    <property type="match status" value="1"/>
</dbReference>
<evidence type="ECO:0000259" key="12">
    <source>
        <dbReference type="Pfam" id="PF01467"/>
    </source>
</evidence>
<reference evidence="13" key="2">
    <citation type="submission" date="2021-08" db="EMBL/GenBank/DDBJ databases">
        <authorList>
            <person name="Dalcin Martins P."/>
        </authorList>
    </citation>
    <scope>NUCLEOTIDE SEQUENCE</scope>
    <source>
        <strain evidence="13">MAG_39</strain>
    </source>
</reference>
<proteinExistence type="inferred from homology"/>
<keyword evidence="9 11" id="KW-0520">NAD</keyword>
<evidence type="ECO:0000256" key="1">
    <source>
        <dbReference type="ARBA" id="ARBA00002324"/>
    </source>
</evidence>
<evidence type="ECO:0000256" key="11">
    <source>
        <dbReference type="HAMAP-Rule" id="MF_00244"/>
    </source>
</evidence>
<dbReference type="CDD" id="cd02165">
    <property type="entry name" value="NMNAT"/>
    <property type="match status" value="1"/>
</dbReference>
<organism evidence="13 14">
    <name type="scientific">Candidatus Nitrobium versatile</name>
    <dbReference type="NCBI Taxonomy" id="2884831"/>
    <lineage>
        <taxon>Bacteria</taxon>
        <taxon>Pseudomonadati</taxon>
        <taxon>Nitrospirota</taxon>
        <taxon>Nitrospiria</taxon>
        <taxon>Nitrospirales</taxon>
        <taxon>Nitrospiraceae</taxon>
        <taxon>Candidatus Nitrobium</taxon>
    </lineage>
</organism>
<evidence type="ECO:0000256" key="3">
    <source>
        <dbReference type="ARBA" id="ARBA00009014"/>
    </source>
</evidence>
<dbReference type="PANTHER" id="PTHR39321">
    <property type="entry name" value="NICOTINATE-NUCLEOTIDE ADENYLYLTRANSFERASE-RELATED"/>
    <property type="match status" value="1"/>
</dbReference>
<keyword evidence="6 11" id="KW-0548">Nucleotidyltransferase</keyword>
<keyword evidence="5 11" id="KW-0808">Transferase</keyword>
<dbReference type="HAMAP" id="MF_00244">
    <property type="entry name" value="NaMN_adenylyltr"/>
    <property type="match status" value="1"/>
</dbReference>
<comment type="catalytic activity">
    <reaction evidence="10 11">
        <text>nicotinate beta-D-ribonucleotide + ATP + H(+) = deamido-NAD(+) + diphosphate</text>
        <dbReference type="Rhea" id="RHEA:22860"/>
        <dbReference type="ChEBI" id="CHEBI:15378"/>
        <dbReference type="ChEBI" id="CHEBI:30616"/>
        <dbReference type="ChEBI" id="CHEBI:33019"/>
        <dbReference type="ChEBI" id="CHEBI:57502"/>
        <dbReference type="ChEBI" id="CHEBI:58437"/>
        <dbReference type="EC" id="2.7.7.18"/>
    </reaction>
</comment>
<dbReference type="EMBL" id="JAIOIV010000044">
    <property type="protein sequence ID" value="MBZ0155766.1"/>
    <property type="molecule type" value="Genomic_DNA"/>
</dbReference>
<protein>
    <recommendedName>
        <fullName evidence="11">Probable nicotinate-nucleotide adenylyltransferase</fullName>
        <ecNumber evidence="11">2.7.7.18</ecNumber>
    </recommendedName>
    <alternativeName>
        <fullName evidence="11">Deamido-NAD(+) diphosphorylase</fullName>
    </alternativeName>
    <alternativeName>
        <fullName evidence="11">Deamido-NAD(+) pyrophosphorylase</fullName>
    </alternativeName>
    <alternativeName>
        <fullName evidence="11">Nicotinate mononucleotide adenylyltransferase</fullName>
        <shortName evidence="11">NaMN adenylyltransferase</shortName>
    </alternativeName>
</protein>
<evidence type="ECO:0000256" key="6">
    <source>
        <dbReference type="ARBA" id="ARBA00022695"/>
    </source>
</evidence>
<feature type="domain" description="Cytidyltransferase-like" evidence="12">
    <location>
        <begin position="5"/>
        <end position="185"/>
    </location>
</feature>
<name>A0A953JDI7_9BACT</name>
<evidence type="ECO:0000256" key="8">
    <source>
        <dbReference type="ARBA" id="ARBA00022840"/>
    </source>
</evidence>
<evidence type="ECO:0000256" key="5">
    <source>
        <dbReference type="ARBA" id="ARBA00022679"/>
    </source>
</evidence>
<comment type="function">
    <text evidence="1 11">Catalyzes the reversible adenylation of nicotinate mononucleotide (NaMN) to nicotinic acid adenine dinucleotide (NaAD).</text>
</comment>
<dbReference type="InterPro" id="IPR004821">
    <property type="entry name" value="Cyt_trans-like"/>
</dbReference>
<evidence type="ECO:0000313" key="13">
    <source>
        <dbReference type="EMBL" id="MBZ0155766.1"/>
    </source>
</evidence>
<comment type="caution">
    <text evidence="13">The sequence shown here is derived from an EMBL/GenBank/DDBJ whole genome shotgun (WGS) entry which is preliminary data.</text>
</comment>
<dbReference type="PANTHER" id="PTHR39321:SF3">
    <property type="entry name" value="PHOSPHOPANTETHEINE ADENYLYLTRANSFERASE"/>
    <property type="match status" value="1"/>
</dbReference>
<dbReference type="GO" id="GO:0004515">
    <property type="term" value="F:nicotinate-nucleotide adenylyltransferase activity"/>
    <property type="evidence" value="ECO:0007669"/>
    <property type="project" value="UniProtKB-UniRule"/>
</dbReference>
<dbReference type="SUPFAM" id="SSF52374">
    <property type="entry name" value="Nucleotidylyl transferase"/>
    <property type="match status" value="1"/>
</dbReference>
<dbReference type="InterPro" id="IPR014729">
    <property type="entry name" value="Rossmann-like_a/b/a_fold"/>
</dbReference>
<reference evidence="13" key="1">
    <citation type="journal article" date="2021" name="bioRxiv">
        <title>Unraveling nitrogen, sulfur and carbon metabolic pathways and microbial community transcriptional responses to substrate deprivation and toxicity stresses in a bioreactor mimicking anoxic brackish coastal sediment conditions.</title>
        <authorList>
            <person name="Martins P.D."/>
            <person name="Echeveste M.J."/>
            <person name="Arshad A."/>
            <person name="Kurth J."/>
            <person name="Ouboter H."/>
            <person name="Jetten M.S.M."/>
            <person name="Welte C.U."/>
        </authorList>
    </citation>
    <scope>NUCLEOTIDE SEQUENCE</scope>
    <source>
        <strain evidence="13">MAG_39</strain>
    </source>
</reference>
<sequence>MRRGIFGGTFNPIHFGHLRTAEEVRETCVLDSLLFIPSGNPPLKEADLADAGHRYAMVRRAVEANRHFSVSDIELLRTERSYTVTTLLELREKYPEDELFFILGMDAFLDIPNWWQPERLIRLVDFIVVARPGFDLADAVRFPFLEEGAAPPPPSFPSPLRLAGGRTAVFLPVTALDISSTAIRRLVREDRSIRYLVPEAVEEYIRSHGLYRG</sequence>
<evidence type="ECO:0000256" key="2">
    <source>
        <dbReference type="ARBA" id="ARBA00005019"/>
    </source>
</evidence>
<dbReference type="Proteomes" id="UP000705867">
    <property type="component" value="Unassembled WGS sequence"/>
</dbReference>
<evidence type="ECO:0000256" key="10">
    <source>
        <dbReference type="ARBA" id="ARBA00048721"/>
    </source>
</evidence>
<dbReference type="GO" id="GO:0009435">
    <property type="term" value="P:NAD+ biosynthetic process"/>
    <property type="evidence" value="ECO:0007669"/>
    <property type="project" value="UniProtKB-UniRule"/>
</dbReference>
<dbReference type="NCBIfam" id="NF000840">
    <property type="entry name" value="PRK00071.1-3"/>
    <property type="match status" value="1"/>
</dbReference>
<dbReference type="Pfam" id="PF01467">
    <property type="entry name" value="CTP_transf_like"/>
    <property type="match status" value="1"/>
</dbReference>
<dbReference type="NCBIfam" id="TIGR00482">
    <property type="entry name" value="nicotinate (nicotinamide) nucleotide adenylyltransferase"/>
    <property type="match status" value="1"/>
</dbReference>
<keyword evidence="7 11" id="KW-0547">Nucleotide-binding</keyword>